<evidence type="ECO:0008006" key="4">
    <source>
        <dbReference type="Google" id="ProtNLM"/>
    </source>
</evidence>
<accession>A0A8X7V307</accession>
<dbReference type="Proteomes" id="UP000886595">
    <property type="component" value="Unassembled WGS sequence"/>
</dbReference>
<keyword evidence="1" id="KW-0732">Signal</keyword>
<reference evidence="2 3" key="1">
    <citation type="submission" date="2020-02" db="EMBL/GenBank/DDBJ databases">
        <authorList>
            <person name="Ma Q."/>
            <person name="Huang Y."/>
            <person name="Song X."/>
            <person name="Pei D."/>
        </authorList>
    </citation>
    <scope>NUCLEOTIDE SEQUENCE [LARGE SCALE GENOMIC DNA]</scope>
    <source>
        <strain evidence="2">Sxm20200214</strain>
        <tissue evidence="2">Leaf</tissue>
    </source>
</reference>
<organism evidence="2 3">
    <name type="scientific">Brassica carinata</name>
    <name type="common">Ethiopian mustard</name>
    <name type="synonym">Abyssinian cabbage</name>
    <dbReference type="NCBI Taxonomy" id="52824"/>
    <lineage>
        <taxon>Eukaryota</taxon>
        <taxon>Viridiplantae</taxon>
        <taxon>Streptophyta</taxon>
        <taxon>Embryophyta</taxon>
        <taxon>Tracheophyta</taxon>
        <taxon>Spermatophyta</taxon>
        <taxon>Magnoliopsida</taxon>
        <taxon>eudicotyledons</taxon>
        <taxon>Gunneridae</taxon>
        <taxon>Pentapetalae</taxon>
        <taxon>rosids</taxon>
        <taxon>malvids</taxon>
        <taxon>Brassicales</taxon>
        <taxon>Brassicaceae</taxon>
        <taxon>Brassiceae</taxon>
        <taxon>Brassica</taxon>
    </lineage>
</organism>
<feature type="signal peptide" evidence="1">
    <location>
        <begin position="1"/>
        <end position="15"/>
    </location>
</feature>
<evidence type="ECO:0000313" key="3">
    <source>
        <dbReference type="Proteomes" id="UP000886595"/>
    </source>
</evidence>
<name>A0A8X7V307_BRACI</name>
<proteinExistence type="predicted"/>
<gene>
    <name evidence="2" type="ORF">Bca52824_035708</name>
</gene>
<evidence type="ECO:0000256" key="1">
    <source>
        <dbReference type="SAM" id="SignalP"/>
    </source>
</evidence>
<keyword evidence="3" id="KW-1185">Reference proteome</keyword>
<feature type="chain" id="PRO_5036488301" description="Secreted protein" evidence="1">
    <location>
        <begin position="16"/>
        <end position="106"/>
    </location>
</feature>
<sequence length="106" mass="11463">MWVVGAVCIFAGASAVDLLGSDHESDGAWSSDETFYPAVLHYHASLVAQVRFVSLGWVFMSGFLDPSRASLLLGDPVAGSQSWVRVRCFLFRCCRPSLEVPVAAPD</sequence>
<evidence type="ECO:0000313" key="2">
    <source>
        <dbReference type="EMBL" id="KAG2299236.1"/>
    </source>
</evidence>
<dbReference type="AlphaFoldDB" id="A0A8X7V307"/>
<protein>
    <recommendedName>
        <fullName evidence="4">Secreted protein</fullName>
    </recommendedName>
</protein>
<dbReference type="EMBL" id="JAAMPC010000008">
    <property type="protein sequence ID" value="KAG2299236.1"/>
    <property type="molecule type" value="Genomic_DNA"/>
</dbReference>
<comment type="caution">
    <text evidence="2">The sequence shown here is derived from an EMBL/GenBank/DDBJ whole genome shotgun (WGS) entry which is preliminary data.</text>
</comment>